<dbReference type="GO" id="GO:0016887">
    <property type="term" value="F:ATP hydrolysis activity"/>
    <property type="evidence" value="ECO:0007669"/>
    <property type="project" value="InterPro"/>
</dbReference>
<dbReference type="OrthoDB" id="2187at2759"/>
<accession>A0A813U0Y6</accession>
<dbReference type="Gene3D" id="3.40.50.300">
    <property type="entry name" value="P-loop containing nucleotide triphosphate hydrolases"/>
    <property type="match status" value="2"/>
</dbReference>
<dbReference type="InterPro" id="IPR027417">
    <property type="entry name" value="P-loop_NTPase"/>
</dbReference>
<dbReference type="PANTHER" id="PTHR23077">
    <property type="entry name" value="AAA-FAMILY ATPASE"/>
    <property type="match status" value="1"/>
</dbReference>
<protein>
    <recommendedName>
        <fullName evidence="8">Peroxisomal ATPase PEX1</fullName>
    </recommendedName>
    <alternativeName>
        <fullName evidence="7">Peroxin-1</fullName>
    </alternativeName>
</protein>
<dbReference type="Gene3D" id="3.10.330.10">
    <property type="match status" value="1"/>
</dbReference>
<dbReference type="Pfam" id="PF09262">
    <property type="entry name" value="PEX-1N"/>
    <property type="match status" value="1"/>
</dbReference>
<dbReference type="InterPro" id="IPR029067">
    <property type="entry name" value="CDC48_domain_2-like_sf"/>
</dbReference>
<comment type="subcellular location">
    <subcellularLocation>
        <location evidence="1">Membrane</location>
    </subcellularLocation>
</comment>
<evidence type="ECO:0000256" key="5">
    <source>
        <dbReference type="ARBA" id="ARBA00022840"/>
    </source>
</evidence>
<evidence type="ECO:0000313" key="11">
    <source>
        <dbReference type="Proteomes" id="UP000663852"/>
    </source>
</evidence>
<reference evidence="10" key="1">
    <citation type="submission" date="2021-02" db="EMBL/GenBank/DDBJ databases">
        <authorList>
            <person name="Nowell W R."/>
        </authorList>
    </citation>
    <scope>NUCLEOTIDE SEQUENCE</scope>
</reference>
<dbReference type="SMART" id="SM00382">
    <property type="entry name" value="AAA"/>
    <property type="match status" value="2"/>
</dbReference>
<dbReference type="GO" id="GO:0005524">
    <property type="term" value="F:ATP binding"/>
    <property type="evidence" value="ECO:0007669"/>
    <property type="project" value="UniProtKB-KW"/>
</dbReference>
<dbReference type="SUPFAM" id="SSF52540">
    <property type="entry name" value="P-loop containing nucleoside triphosphate hydrolases"/>
    <property type="match status" value="2"/>
</dbReference>
<organism evidence="10 11">
    <name type="scientific">Adineta ricciae</name>
    <name type="common">Rotifer</name>
    <dbReference type="NCBI Taxonomy" id="249248"/>
    <lineage>
        <taxon>Eukaryota</taxon>
        <taxon>Metazoa</taxon>
        <taxon>Spiralia</taxon>
        <taxon>Gnathifera</taxon>
        <taxon>Rotifera</taxon>
        <taxon>Eurotatoria</taxon>
        <taxon>Bdelloidea</taxon>
        <taxon>Adinetida</taxon>
        <taxon>Adinetidae</taxon>
        <taxon>Adineta</taxon>
    </lineage>
</organism>
<evidence type="ECO:0000256" key="8">
    <source>
        <dbReference type="ARBA" id="ARBA00034532"/>
    </source>
</evidence>
<dbReference type="Proteomes" id="UP000663852">
    <property type="component" value="Unassembled WGS sequence"/>
</dbReference>
<dbReference type="CDD" id="cd19511">
    <property type="entry name" value="RecA-like_CDC48_r2-like"/>
    <property type="match status" value="1"/>
</dbReference>
<evidence type="ECO:0000256" key="2">
    <source>
        <dbReference type="ARBA" id="ARBA00006914"/>
    </source>
</evidence>
<dbReference type="GO" id="GO:0005778">
    <property type="term" value="C:peroxisomal membrane"/>
    <property type="evidence" value="ECO:0007669"/>
    <property type="project" value="TreeGrafter"/>
</dbReference>
<keyword evidence="5" id="KW-0067">ATP-binding</keyword>
<dbReference type="FunFam" id="3.40.50.300:FF:000149">
    <property type="entry name" value="Nuclear valosin-containing protein-like"/>
    <property type="match status" value="1"/>
</dbReference>
<dbReference type="EMBL" id="CAJNOJ010000016">
    <property type="protein sequence ID" value="CAF0821177.1"/>
    <property type="molecule type" value="Genomic_DNA"/>
</dbReference>
<evidence type="ECO:0000256" key="1">
    <source>
        <dbReference type="ARBA" id="ARBA00004370"/>
    </source>
</evidence>
<evidence type="ECO:0000259" key="9">
    <source>
        <dbReference type="SMART" id="SM00382"/>
    </source>
</evidence>
<evidence type="ECO:0000256" key="3">
    <source>
        <dbReference type="ARBA" id="ARBA00022741"/>
    </source>
</evidence>
<dbReference type="Gene3D" id="1.10.8.60">
    <property type="match status" value="2"/>
</dbReference>
<dbReference type="GO" id="GO:0005829">
    <property type="term" value="C:cytosol"/>
    <property type="evidence" value="ECO:0007669"/>
    <property type="project" value="TreeGrafter"/>
</dbReference>
<dbReference type="PANTHER" id="PTHR23077:SF12">
    <property type="entry name" value="PEROXISOMAL ATPASE PEX1"/>
    <property type="match status" value="1"/>
</dbReference>
<dbReference type="PROSITE" id="PS00674">
    <property type="entry name" value="AAA"/>
    <property type="match status" value="1"/>
</dbReference>
<proteinExistence type="inferred from homology"/>
<keyword evidence="3" id="KW-0547">Nucleotide-binding</keyword>
<comment type="caution">
    <text evidence="10">The sequence shown here is derived from an EMBL/GenBank/DDBJ whole genome shotgun (WGS) entry which is preliminary data.</text>
</comment>
<dbReference type="InterPro" id="IPR003593">
    <property type="entry name" value="AAA+_ATPase"/>
</dbReference>
<keyword evidence="6" id="KW-0472">Membrane</keyword>
<evidence type="ECO:0000256" key="4">
    <source>
        <dbReference type="ARBA" id="ARBA00022801"/>
    </source>
</evidence>
<dbReference type="InterPro" id="IPR050168">
    <property type="entry name" value="AAA_ATPase_domain"/>
</dbReference>
<dbReference type="InterPro" id="IPR003959">
    <property type="entry name" value="ATPase_AAA_core"/>
</dbReference>
<dbReference type="AlphaFoldDB" id="A0A813U0Y6"/>
<dbReference type="InterPro" id="IPR015342">
    <property type="entry name" value="PEX1-N_C-lobe"/>
</dbReference>
<dbReference type="SUPFAM" id="SSF54585">
    <property type="entry name" value="Cdc48 domain 2-like"/>
    <property type="match status" value="1"/>
</dbReference>
<feature type="domain" description="AAA+ ATPase" evidence="9">
    <location>
        <begin position="787"/>
        <end position="923"/>
    </location>
</feature>
<dbReference type="GO" id="GO:0016558">
    <property type="term" value="P:protein import into peroxisome matrix"/>
    <property type="evidence" value="ECO:0007669"/>
    <property type="project" value="TreeGrafter"/>
</dbReference>
<dbReference type="InterPro" id="IPR003960">
    <property type="entry name" value="ATPase_AAA_CS"/>
</dbReference>
<feature type="domain" description="AAA+ ATPase" evidence="9">
    <location>
        <begin position="513"/>
        <end position="626"/>
    </location>
</feature>
<dbReference type="Pfam" id="PF00004">
    <property type="entry name" value="AAA"/>
    <property type="match status" value="2"/>
</dbReference>
<comment type="similarity">
    <text evidence="2">Belongs to the AAA ATPase family.</text>
</comment>
<evidence type="ECO:0000256" key="7">
    <source>
        <dbReference type="ARBA" id="ARBA00032509"/>
    </source>
</evidence>
<gene>
    <name evidence="10" type="ORF">EDS130_LOCUS5863</name>
</gene>
<evidence type="ECO:0000256" key="6">
    <source>
        <dbReference type="ARBA" id="ARBA00023136"/>
    </source>
</evidence>
<sequence length="1031" mass="118778">MPPHILRCVHSKNRNCFLGVNPSTFNNNIRNAMDFKVSIVKVNLGNDQNLYFSTIADYTLKEGQFSINGFFALKVNIQQDRFYEIEEQIDSVECRSVIFVPVSVDDWELLQNNTEMTEEVFLNQIRILSLNMIFPIWISGLCILFRVVQIEPNDNVEFSVISSSTRVTVMPEFHEEKKQQVQSFIQPEQISSLPIDTHDQSSMSLKTLIRSLGKFVYTSLPNSPMTLLQESDTKSSNMQSKSKLTLVPGRHRRIYRVEIDETTSMNPTIARINRSDWSVNDIDDNTTWPDVFVAKLTVYRTSKEIKSSTTDSVPEHISKVYFLLVQLTNDTICRRNHIKLNQSFVSWNCIRPTDKIIVCNTTRRPRNRTKIELISNQWHGPALLLEHYFQNWIRQRVNNDQPILITDGCFVQLDNTVFNISLSSEDEPVTSDSPIYVELNEELMGQHTIAFEEKKEWNFSEIETFRSMPIIENFINPQQQQSIALQSHIDQLLQIFELQLQLETKTSTWNDYLLKNVIIAGRSGTGKKSIVGECCQQLWRRHLVYYKLVDCLSFKGRKLDNIITSLSQTVDEMIFRQPSILILDHFDDLFPNDSTITDANIILATQKLSLSVRELFDRTQQNHKQLIIIPIAKQITSIHRQFTEEVPLFSSQILTIGPPDLAQRTVIIKQLIENKKQTISDTLLHHIVNRTESFVIKDLYTLIDNALLHSWMSFENRQLINSDFDYALDEFKPISVKLLDDTRKKASQTALHWSDIGGMDELKQELIQTVQWRFERSNYFSKAPIRLVSGVLLYGPSGCGKTLVAQTLANECKVNFLQVKGPELLNKYVGSSEQNIRDLFNRARSVTPCIILFDEFEALVPRRGRDSAGVTDRVVNQLLTELDGVESLGDIVVIAATSRPDLIDPALLRPGRLDKHMYVGFPTKTDIISILKIWTKKIHLSDDVRFDDETFLSHCEMYTGADIKALIYNAQLAAFDEYQSKQSIVIHKHHLMTAIQQTPYSIPVHMRNANEHFYQNWRKPISIDRQTTSLA</sequence>
<evidence type="ECO:0000313" key="10">
    <source>
        <dbReference type="EMBL" id="CAF0821177.1"/>
    </source>
</evidence>
<name>A0A813U0Y6_ADIRI</name>
<keyword evidence="4" id="KW-0378">Hydrolase</keyword>